<reference evidence="2 3" key="1">
    <citation type="submission" date="2016-10" db="EMBL/GenBank/DDBJ databases">
        <authorList>
            <person name="de Groot N.N."/>
        </authorList>
    </citation>
    <scope>NUCLEOTIDE SEQUENCE [LARGE SCALE GENOMIC DNA]</scope>
    <source>
        <strain evidence="2 3">CGMCC 1.7659</strain>
    </source>
</reference>
<evidence type="ECO:0000313" key="2">
    <source>
        <dbReference type="EMBL" id="SFN54410.1"/>
    </source>
</evidence>
<dbReference type="SUPFAM" id="SSF50494">
    <property type="entry name" value="Trypsin-like serine proteases"/>
    <property type="match status" value="1"/>
</dbReference>
<evidence type="ECO:0000256" key="1">
    <source>
        <dbReference type="SAM" id="Phobius"/>
    </source>
</evidence>
<keyword evidence="1" id="KW-0812">Transmembrane</keyword>
<dbReference type="InterPro" id="IPR009003">
    <property type="entry name" value="Peptidase_S1_PA"/>
</dbReference>
<gene>
    <name evidence="2" type="ORF">SAMN05216289_12954</name>
</gene>
<organism evidence="2 3">
    <name type="scientific">Dokdonella immobilis</name>
    <dbReference type="NCBI Taxonomy" id="578942"/>
    <lineage>
        <taxon>Bacteria</taxon>
        <taxon>Pseudomonadati</taxon>
        <taxon>Pseudomonadota</taxon>
        <taxon>Gammaproteobacteria</taxon>
        <taxon>Lysobacterales</taxon>
        <taxon>Rhodanobacteraceae</taxon>
        <taxon>Dokdonella</taxon>
    </lineage>
</organism>
<name>A0A1I4ZWJ6_9GAMM</name>
<dbReference type="RefSeq" id="WP_092409828.1">
    <property type="nucleotide sequence ID" value="NZ_FOVF01000029.1"/>
</dbReference>
<protein>
    <submittedName>
        <fullName evidence="2">Trypsin-like peptidase domain-containing protein</fullName>
    </submittedName>
</protein>
<keyword evidence="3" id="KW-1185">Reference proteome</keyword>
<dbReference type="Gene3D" id="2.40.10.10">
    <property type="entry name" value="Trypsin-like serine proteases"/>
    <property type="match status" value="1"/>
</dbReference>
<dbReference type="STRING" id="578942.SAMN05216289_12954"/>
<dbReference type="Proteomes" id="UP000198575">
    <property type="component" value="Unassembled WGS sequence"/>
</dbReference>
<keyword evidence="1" id="KW-1133">Transmembrane helix</keyword>
<dbReference type="EMBL" id="FOVF01000029">
    <property type="protein sequence ID" value="SFN54410.1"/>
    <property type="molecule type" value="Genomic_DNA"/>
</dbReference>
<dbReference type="Pfam" id="PF13365">
    <property type="entry name" value="Trypsin_2"/>
    <property type="match status" value="1"/>
</dbReference>
<accession>A0A1I4ZWJ6</accession>
<dbReference type="OrthoDB" id="447561at2"/>
<dbReference type="InterPro" id="IPR043504">
    <property type="entry name" value="Peptidase_S1_PA_chymotrypsin"/>
</dbReference>
<proteinExistence type="predicted"/>
<evidence type="ECO:0000313" key="3">
    <source>
        <dbReference type="Proteomes" id="UP000198575"/>
    </source>
</evidence>
<feature type="transmembrane region" description="Helical" evidence="1">
    <location>
        <begin position="277"/>
        <end position="296"/>
    </location>
</feature>
<dbReference type="AlphaFoldDB" id="A0A1I4ZWJ6"/>
<keyword evidence="1" id="KW-0472">Membrane</keyword>
<sequence>MSKLVSDIRQRVWYIEARACGEGDYASEDAASMGSGVLVEIEQRDEPRQVRRYLLTCAHVVRRKDPVSGDWGGPVHDEILCWRPGQGYTRTYRDKRRCGEHPDIYSARLSVLSPCGGAAAALPDELRTAPNDWVLLDIADPTFQNEGRPLRWADIEDGAPVRIVGYPGGAGLTRHAAGTRIWVNGSVVENLATGPFSQERTPEPGMLSLSGVDETRPGMSGGGLFDEDGALVGLHRAADDGALQRNAIAITHIRDALDTRRNAWPTTPTAPPPVSPWLMRTLAAIVVMALVAAGLWQYTRPRDCRLEVRVSAGAPGRVARVIDVVRADGLTRSEVLTPGGAAELALPRMAAGEHWQFSLRFDEAASRPVDMAGCPRAQGDYELEGAHVVLVPN</sequence>